<protein>
    <submittedName>
        <fullName evidence="8">Sex peptide receptor-like</fullName>
    </submittedName>
</protein>
<dbReference type="InterPro" id="IPR053071">
    <property type="entry name" value="GPCR1-related_rcpt"/>
</dbReference>
<keyword evidence="4 5" id="KW-0472">Membrane</keyword>
<feature type="transmembrane region" description="Helical" evidence="5">
    <location>
        <begin position="335"/>
        <end position="358"/>
    </location>
</feature>
<feature type="transmembrane region" description="Helical" evidence="5">
    <location>
        <begin position="293"/>
        <end position="315"/>
    </location>
</feature>
<dbReference type="GO" id="GO:0008528">
    <property type="term" value="F:G protein-coupled peptide receptor activity"/>
    <property type="evidence" value="ECO:0007669"/>
    <property type="project" value="InterPro"/>
</dbReference>
<dbReference type="InterPro" id="IPR019427">
    <property type="entry name" value="7TM_GPCR_serpentine_rcpt_Srw"/>
</dbReference>
<dbReference type="GeneID" id="111128058"/>
<dbReference type="Proteomes" id="UP000694844">
    <property type="component" value="Chromosome 4"/>
</dbReference>
<dbReference type="PANTHER" id="PTHR47023:SF1">
    <property type="entry name" value="SEX PEPTIDE RECEPTOR"/>
    <property type="match status" value="1"/>
</dbReference>
<evidence type="ECO:0000256" key="2">
    <source>
        <dbReference type="ARBA" id="ARBA00022692"/>
    </source>
</evidence>
<dbReference type="InterPro" id="IPR000276">
    <property type="entry name" value="GPCR_Rhodpsn"/>
</dbReference>
<dbReference type="PRINTS" id="PR00237">
    <property type="entry name" value="GPCRRHODOPSN"/>
</dbReference>
<keyword evidence="7" id="KW-1185">Reference proteome</keyword>
<accession>A0A8B8DLW9</accession>
<dbReference type="PANTHER" id="PTHR47023">
    <property type="entry name" value="SEX PEPTIDE RECEPTOR"/>
    <property type="match status" value="1"/>
</dbReference>
<sequence>MDMRNNTFQNVTDSNRTMNGTFDDNDIIPENNEGTYSYEYYSDFFAKKYEYVAEWEIVVRGYITFFIALTTILTNILLISVFIFRSSRSSTTIVLTSLAISDTIISITRLPEAIYFNMAGNYKALYVTYKWCMANHVLYVIYQIFRMTSNWFTALLGVQRLLAIALPFKHAKVCNNRVTFVIIGVIGIVAVLLNLYEALGIHIAELPIYTSWFFNESLPSSCIKDTSLGLIEAFGDPKKSNLLFFIFSGLLYRVLPVVVLLVSTVALAFLLLKRKNVRSSASQRNSQIQKLTILIFIILVVFLIAEVQDGIAYFIYAAELSQDKKRQILSKEDDILWDTISSLLSLISYACNFWIFFLMSQQFRSALLDIFRSGFKKANVYLNLDTSEDKSDSNAVSVSLPAKLKIAPFYNNPESKASILFTVSNEEDDIMTFCSF</sequence>
<organism evidence="7 8">
    <name type="scientific">Crassostrea virginica</name>
    <name type="common">Eastern oyster</name>
    <dbReference type="NCBI Taxonomy" id="6565"/>
    <lineage>
        <taxon>Eukaryota</taxon>
        <taxon>Metazoa</taxon>
        <taxon>Spiralia</taxon>
        <taxon>Lophotrochozoa</taxon>
        <taxon>Mollusca</taxon>
        <taxon>Bivalvia</taxon>
        <taxon>Autobranchia</taxon>
        <taxon>Pteriomorphia</taxon>
        <taxon>Ostreida</taxon>
        <taxon>Ostreoidea</taxon>
        <taxon>Ostreidae</taxon>
        <taxon>Crassostrea</taxon>
    </lineage>
</organism>
<name>A0A8B8DLW9_CRAVI</name>
<keyword evidence="2 5" id="KW-0812">Transmembrane</keyword>
<dbReference type="AlphaFoldDB" id="A0A8B8DLW9"/>
<evidence type="ECO:0000313" key="8">
    <source>
        <dbReference type="RefSeq" id="XP_022329167.1"/>
    </source>
</evidence>
<feature type="domain" description="G-protein coupled receptors family 1 profile" evidence="6">
    <location>
        <begin position="74"/>
        <end position="356"/>
    </location>
</feature>
<dbReference type="PROSITE" id="PS50262">
    <property type="entry name" value="G_PROTEIN_RECEP_F1_2"/>
    <property type="match status" value="1"/>
</dbReference>
<evidence type="ECO:0000256" key="5">
    <source>
        <dbReference type="SAM" id="Phobius"/>
    </source>
</evidence>
<dbReference type="Pfam" id="PF10324">
    <property type="entry name" value="7TM_GPCR_Srw"/>
    <property type="match status" value="1"/>
</dbReference>
<evidence type="ECO:0000313" key="7">
    <source>
        <dbReference type="Proteomes" id="UP000694844"/>
    </source>
</evidence>
<dbReference type="InterPro" id="IPR017452">
    <property type="entry name" value="GPCR_Rhodpsn_7TM"/>
</dbReference>
<dbReference type="RefSeq" id="XP_022329167.1">
    <property type="nucleotide sequence ID" value="XM_022473459.1"/>
</dbReference>
<evidence type="ECO:0000259" key="6">
    <source>
        <dbReference type="PROSITE" id="PS50262"/>
    </source>
</evidence>
<dbReference type="Gene3D" id="1.20.1070.10">
    <property type="entry name" value="Rhodopsin 7-helix transmembrane proteins"/>
    <property type="match status" value="1"/>
</dbReference>
<reference evidence="8" key="1">
    <citation type="submission" date="2025-08" db="UniProtKB">
        <authorList>
            <consortium name="RefSeq"/>
        </authorList>
    </citation>
    <scope>IDENTIFICATION</scope>
    <source>
        <tissue evidence="8">Whole sample</tissue>
    </source>
</reference>
<feature type="transmembrane region" description="Helical" evidence="5">
    <location>
        <begin position="62"/>
        <end position="84"/>
    </location>
</feature>
<dbReference type="OrthoDB" id="6101772at2759"/>
<dbReference type="GO" id="GO:0016020">
    <property type="term" value="C:membrane"/>
    <property type="evidence" value="ECO:0007669"/>
    <property type="project" value="UniProtKB-SubCell"/>
</dbReference>
<proteinExistence type="predicted"/>
<gene>
    <name evidence="8" type="primary">LOC111128058</name>
</gene>
<evidence type="ECO:0000256" key="3">
    <source>
        <dbReference type="ARBA" id="ARBA00022989"/>
    </source>
</evidence>
<evidence type="ECO:0000256" key="1">
    <source>
        <dbReference type="ARBA" id="ARBA00004370"/>
    </source>
</evidence>
<feature type="transmembrane region" description="Helical" evidence="5">
    <location>
        <begin position="180"/>
        <end position="204"/>
    </location>
</feature>
<dbReference type="KEGG" id="cvn:111128058"/>
<evidence type="ECO:0000256" key="4">
    <source>
        <dbReference type="ARBA" id="ARBA00023136"/>
    </source>
</evidence>
<dbReference type="SUPFAM" id="SSF81321">
    <property type="entry name" value="Family A G protein-coupled receptor-like"/>
    <property type="match status" value="1"/>
</dbReference>
<keyword evidence="3 5" id="KW-1133">Transmembrane helix</keyword>
<feature type="transmembrane region" description="Helical" evidence="5">
    <location>
        <begin position="250"/>
        <end position="272"/>
    </location>
</feature>
<comment type="subcellular location">
    <subcellularLocation>
        <location evidence="1">Membrane</location>
    </subcellularLocation>
</comment>